<dbReference type="AlphaFoldDB" id="A0AAV4U1V5"/>
<reference evidence="1 2" key="1">
    <citation type="submission" date="2021-06" db="EMBL/GenBank/DDBJ databases">
        <title>Caerostris extrusa draft genome.</title>
        <authorList>
            <person name="Kono N."/>
            <person name="Arakawa K."/>
        </authorList>
    </citation>
    <scope>NUCLEOTIDE SEQUENCE [LARGE SCALE GENOMIC DNA]</scope>
</reference>
<dbReference type="Proteomes" id="UP001054945">
    <property type="component" value="Unassembled WGS sequence"/>
</dbReference>
<organism evidence="1 2">
    <name type="scientific">Caerostris extrusa</name>
    <name type="common">Bark spider</name>
    <name type="synonym">Caerostris bankana</name>
    <dbReference type="NCBI Taxonomy" id="172846"/>
    <lineage>
        <taxon>Eukaryota</taxon>
        <taxon>Metazoa</taxon>
        <taxon>Ecdysozoa</taxon>
        <taxon>Arthropoda</taxon>
        <taxon>Chelicerata</taxon>
        <taxon>Arachnida</taxon>
        <taxon>Araneae</taxon>
        <taxon>Araneomorphae</taxon>
        <taxon>Entelegynae</taxon>
        <taxon>Araneoidea</taxon>
        <taxon>Araneidae</taxon>
        <taxon>Caerostris</taxon>
    </lineage>
</organism>
<dbReference type="EMBL" id="BPLR01012146">
    <property type="protein sequence ID" value="GIY51699.1"/>
    <property type="molecule type" value="Genomic_DNA"/>
</dbReference>
<sequence>MGFQNFEKDSDENFELDDIRTLPKNIFRRPFIKTDMTGRKILSPEISTFHTSFFSPRRFFFLNHHPRHRGLFVRITATERSFRGVPPPSRYRLISVQNSDATKRSELNGTERSSHERTCITFCKANTHGCSAKQEMRNVFPSRDISFCGCQPPFSFCSECLQGLN</sequence>
<comment type="caution">
    <text evidence="1">The sequence shown here is derived from an EMBL/GenBank/DDBJ whole genome shotgun (WGS) entry which is preliminary data.</text>
</comment>
<proteinExistence type="predicted"/>
<keyword evidence="2" id="KW-1185">Reference proteome</keyword>
<accession>A0AAV4U1V5</accession>
<evidence type="ECO:0000313" key="2">
    <source>
        <dbReference type="Proteomes" id="UP001054945"/>
    </source>
</evidence>
<evidence type="ECO:0000313" key="1">
    <source>
        <dbReference type="EMBL" id="GIY51699.1"/>
    </source>
</evidence>
<protein>
    <submittedName>
        <fullName evidence="1">Uncharacterized protein</fullName>
    </submittedName>
</protein>
<gene>
    <name evidence="1" type="ORF">CEXT_476001</name>
</gene>
<name>A0AAV4U1V5_CAEEX</name>